<feature type="transmembrane region" description="Helical" evidence="11">
    <location>
        <begin position="213"/>
        <end position="235"/>
    </location>
</feature>
<dbReference type="EMBL" id="CAJNOJ010000142">
    <property type="protein sequence ID" value="CAF1189864.1"/>
    <property type="molecule type" value="Genomic_DNA"/>
</dbReference>
<evidence type="ECO:0000256" key="4">
    <source>
        <dbReference type="ARBA" id="ARBA00013039"/>
    </source>
</evidence>
<dbReference type="InterPro" id="IPR022764">
    <property type="entry name" value="Peptidase_S54_rhomboid_dom"/>
</dbReference>
<evidence type="ECO:0000256" key="11">
    <source>
        <dbReference type="RuleBase" id="RU362115"/>
    </source>
</evidence>
<reference evidence="13" key="1">
    <citation type="submission" date="2021-02" db="EMBL/GenBank/DDBJ databases">
        <authorList>
            <person name="Nowell W R."/>
        </authorList>
    </citation>
    <scope>NUCLEOTIDE SEQUENCE</scope>
</reference>
<dbReference type="Proteomes" id="UP000663852">
    <property type="component" value="Unassembled WGS sequence"/>
</dbReference>
<comment type="subcellular location">
    <subcellularLocation>
        <location evidence="2 11">Membrane</location>
        <topology evidence="2 11">Multi-pass membrane protein</topology>
    </subcellularLocation>
</comment>
<dbReference type="GO" id="GO:0004252">
    <property type="term" value="F:serine-type endopeptidase activity"/>
    <property type="evidence" value="ECO:0007669"/>
    <property type="project" value="InterPro"/>
</dbReference>
<comment type="catalytic activity">
    <reaction evidence="1 11">
        <text>Cleaves type-1 transmembrane domains using a catalytic dyad composed of serine and histidine that are contributed by different transmembrane domains.</text>
        <dbReference type="EC" id="3.4.21.105"/>
    </reaction>
</comment>
<feature type="transmembrane region" description="Helical" evidence="11">
    <location>
        <begin position="34"/>
        <end position="54"/>
    </location>
</feature>
<evidence type="ECO:0000259" key="12">
    <source>
        <dbReference type="Pfam" id="PF01694"/>
    </source>
</evidence>
<dbReference type="AlphaFoldDB" id="A0A814VL32"/>
<comment type="caution">
    <text evidence="13">The sequence shown here is derived from an EMBL/GenBank/DDBJ whole genome shotgun (WGS) entry which is preliminary data.</text>
</comment>
<protein>
    <recommendedName>
        <fullName evidence="4">rhomboid protease</fullName>
        <ecNumber evidence="4">3.4.21.105</ecNumber>
    </recommendedName>
</protein>
<feature type="transmembrane region" description="Helical" evidence="11">
    <location>
        <begin position="247"/>
        <end position="267"/>
    </location>
</feature>
<keyword evidence="10 11" id="KW-0472">Membrane</keyword>
<organism evidence="13 14">
    <name type="scientific">Adineta ricciae</name>
    <name type="common">Rotifer</name>
    <dbReference type="NCBI Taxonomy" id="249248"/>
    <lineage>
        <taxon>Eukaryota</taxon>
        <taxon>Metazoa</taxon>
        <taxon>Spiralia</taxon>
        <taxon>Gnathifera</taxon>
        <taxon>Rotifera</taxon>
        <taxon>Eurotatoria</taxon>
        <taxon>Bdelloidea</taxon>
        <taxon>Adinetida</taxon>
        <taxon>Adinetidae</taxon>
        <taxon>Adineta</taxon>
    </lineage>
</organism>
<dbReference type="GO" id="GO:0016020">
    <property type="term" value="C:membrane"/>
    <property type="evidence" value="ECO:0007669"/>
    <property type="project" value="UniProtKB-SubCell"/>
</dbReference>
<keyword evidence="5 11" id="KW-0645">Protease</keyword>
<name>A0A814VL32_ADIRI</name>
<feature type="transmembrane region" description="Helical" evidence="11">
    <location>
        <begin position="180"/>
        <end position="201"/>
    </location>
</feature>
<feature type="transmembrane region" description="Helical" evidence="11">
    <location>
        <begin position="118"/>
        <end position="136"/>
    </location>
</feature>
<dbReference type="InterPro" id="IPR002610">
    <property type="entry name" value="Peptidase_S54_rhomboid-like"/>
</dbReference>
<dbReference type="EC" id="3.4.21.105" evidence="4"/>
<keyword evidence="8 11" id="KW-0720">Serine protease</keyword>
<feature type="transmembrane region" description="Helical" evidence="11">
    <location>
        <begin position="157"/>
        <end position="174"/>
    </location>
</feature>
<keyword evidence="6 11" id="KW-0812">Transmembrane</keyword>
<evidence type="ECO:0000313" key="13">
    <source>
        <dbReference type="EMBL" id="CAF1189864.1"/>
    </source>
</evidence>
<dbReference type="OrthoDB" id="418595at2759"/>
<dbReference type="PANTHER" id="PTHR22936:SF69">
    <property type="entry name" value="RHOMBOID-LIKE PROTEIN"/>
    <property type="match status" value="1"/>
</dbReference>
<evidence type="ECO:0000256" key="6">
    <source>
        <dbReference type="ARBA" id="ARBA00022692"/>
    </source>
</evidence>
<feature type="domain" description="Peptidase S54 rhomboid" evidence="12">
    <location>
        <begin position="117"/>
        <end position="258"/>
    </location>
</feature>
<evidence type="ECO:0000313" key="14">
    <source>
        <dbReference type="Proteomes" id="UP000663852"/>
    </source>
</evidence>
<gene>
    <name evidence="13" type="ORF">EDS130_LOCUS24740</name>
</gene>
<keyword evidence="7 11" id="KW-0378">Hydrolase</keyword>
<comment type="function">
    <text evidence="11">Serine protease involved in intramembrane proteolysis.</text>
</comment>
<evidence type="ECO:0000256" key="2">
    <source>
        <dbReference type="ARBA" id="ARBA00004141"/>
    </source>
</evidence>
<dbReference type="Pfam" id="PF01694">
    <property type="entry name" value="Rhomboid"/>
    <property type="match status" value="1"/>
</dbReference>
<feature type="transmembrane region" description="Helical" evidence="11">
    <location>
        <begin position="279"/>
        <end position="298"/>
    </location>
</feature>
<keyword evidence="9 11" id="KW-1133">Transmembrane helix</keyword>
<evidence type="ECO:0000256" key="1">
    <source>
        <dbReference type="ARBA" id="ARBA00000156"/>
    </source>
</evidence>
<proteinExistence type="inferred from homology"/>
<evidence type="ECO:0000256" key="3">
    <source>
        <dbReference type="ARBA" id="ARBA00009045"/>
    </source>
</evidence>
<evidence type="ECO:0000256" key="9">
    <source>
        <dbReference type="ARBA" id="ARBA00022989"/>
    </source>
</evidence>
<dbReference type="InterPro" id="IPR035952">
    <property type="entry name" value="Rhomboid-like_sf"/>
</dbReference>
<evidence type="ECO:0000256" key="5">
    <source>
        <dbReference type="ARBA" id="ARBA00022670"/>
    </source>
</evidence>
<evidence type="ECO:0000256" key="8">
    <source>
        <dbReference type="ARBA" id="ARBA00022825"/>
    </source>
</evidence>
<evidence type="ECO:0000256" key="10">
    <source>
        <dbReference type="ARBA" id="ARBA00023136"/>
    </source>
</evidence>
<sequence>MEEPTENKRRKVCSGFLRIIDIDNVPNQKHHRTVFIVAISSLNIFIHLLTYINISWQGQPFRYALSSIFMFFIPCMRPTSDAIRLLNIRCNSLESNKTCYYNDRLQGICSSFMYPYQLWRFFTASLFHMVWYHLVINVSKQALYGFLLERKYGTIRVSIIYWLSALSSCLTFMLEHREAPGFGASGSIYGLIIFLIVDRLVALQENTEHRTFILLQIIVLIVLPNAPTIISIYIFKLNVAHSAHVGGGLVGLLLGIGMIGCPLPWNYRQCHFRTMCRCIAFTLLFIYFTITVSTFFLMDAPVCHWLFAL</sequence>
<dbReference type="SUPFAM" id="SSF144091">
    <property type="entry name" value="Rhomboid-like"/>
    <property type="match status" value="1"/>
</dbReference>
<dbReference type="PANTHER" id="PTHR22936">
    <property type="entry name" value="RHOMBOID-RELATED"/>
    <property type="match status" value="1"/>
</dbReference>
<comment type="similarity">
    <text evidence="3 11">Belongs to the peptidase S54 family.</text>
</comment>
<evidence type="ECO:0000256" key="7">
    <source>
        <dbReference type="ARBA" id="ARBA00022801"/>
    </source>
</evidence>
<dbReference type="GO" id="GO:0006508">
    <property type="term" value="P:proteolysis"/>
    <property type="evidence" value="ECO:0007669"/>
    <property type="project" value="UniProtKB-KW"/>
</dbReference>
<accession>A0A814VL32</accession>
<dbReference type="Gene3D" id="1.20.1540.10">
    <property type="entry name" value="Rhomboid-like"/>
    <property type="match status" value="1"/>
</dbReference>